<evidence type="ECO:0000313" key="2">
    <source>
        <dbReference type="Proteomes" id="UP000032568"/>
    </source>
</evidence>
<dbReference type="KEGG" id="tact:SG35_022375"/>
<name>A0AAE9YMM9_9GAMM</name>
<organism evidence="1 2">
    <name type="scientific">Thalassomonas actiniarum</name>
    <dbReference type="NCBI Taxonomy" id="485447"/>
    <lineage>
        <taxon>Bacteria</taxon>
        <taxon>Pseudomonadati</taxon>
        <taxon>Pseudomonadota</taxon>
        <taxon>Gammaproteobacteria</taxon>
        <taxon>Alteromonadales</taxon>
        <taxon>Colwelliaceae</taxon>
        <taxon>Thalassomonas</taxon>
    </lineage>
</organism>
<dbReference type="Proteomes" id="UP000032568">
    <property type="component" value="Chromosome"/>
</dbReference>
<protein>
    <submittedName>
        <fullName evidence="1">Uncharacterized protein</fullName>
    </submittedName>
</protein>
<reference evidence="1 2" key="2">
    <citation type="journal article" date="2022" name="Mar. Drugs">
        <title>Bioassay-Guided Fractionation Leads to the Detection of Cholic Acid Generated by the Rare Thalassomonas sp.</title>
        <authorList>
            <person name="Pheiffer F."/>
            <person name="Schneider Y.K."/>
            <person name="Hansen E.H."/>
            <person name="Andersen J.H."/>
            <person name="Isaksson J."/>
            <person name="Busche T."/>
            <person name="R C."/>
            <person name="Kalinowski J."/>
            <person name="Zyl L.V."/>
            <person name="Trindade M."/>
        </authorList>
    </citation>
    <scope>NUCLEOTIDE SEQUENCE [LARGE SCALE GENOMIC DNA]</scope>
    <source>
        <strain evidence="1 2">A5K-106</strain>
    </source>
</reference>
<keyword evidence="2" id="KW-1185">Reference proteome</keyword>
<sequence length="103" mass="11225">MATLARKILFLISSCRRNAESSGKQRSKATNDSLLMGKCPVTGTKAETTGENSPIAIVSTVFINLFRKFNIQCTIIENDRQFPSVISFSINLPLSSQNISGAK</sequence>
<evidence type="ECO:0000313" key="1">
    <source>
        <dbReference type="EMBL" id="WDD98000.1"/>
    </source>
</evidence>
<dbReference type="EMBL" id="CP059735">
    <property type="protein sequence ID" value="WDD98000.1"/>
    <property type="molecule type" value="Genomic_DNA"/>
</dbReference>
<gene>
    <name evidence="1" type="ORF">SG35_022375</name>
</gene>
<dbReference type="AlphaFoldDB" id="A0AAE9YMM9"/>
<accession>A0AAE9YMM9</accession>
<reference evidence="1 2" key="1">
    <citation type="journal article" date="2015" name="Genome Announc.">
        <title>Draft Genome Sequences of Marine Isolates of Thalassomonas viridans and Thalassomonas actiniarum.</title>
        <authorList>
            <person name="Olonade I."/>
            <person name="van Zyl L.J."/>
            <person name="Trindade M."/>
        </authorList>
    </citation>
    <scope>NUCLEOTIDE SEQUENCE [LARGE SCALE GENOMIC DNA]</scope>
    <source>
        <strain evidence="1 2">A5K-106</strain>
    </source>
</reference>
<proteinExistence type="predicted"/>
<dbReference type="RefSeq" id="WP_152646435.1">
    <property type="nucleotide sequence ID" value="NZ_CP059735.1"/>
</dbReference>